<accession>A0A9W9B497</accession>
<organism evidence="2 3">
    <name type="scientific">Lentinula lateritia</name>
    <dbReference type="NCBI Taxonomy" id="40482"/>
    <lineage>
        <taxon>Eukaryota</taxon>
        <taxon>Fungi</taxon>
        <taxon>Dikarya</taxon>
        <taxon>Basidiomycota</taxon>
        <taxon>Agaricomycotina</taxon>
        <taxon>Agaricomycetes</taxon>
        <taxon>Agaricomycetidae</taxon>
        <taxon>Agaricales</taxon>
        <taxon>Marasmiineae</taxon>
        <taxon>Omphalotaceae</taxon>
        <taxon>Lentinula</taxon>
    </lineage>
</organism>
<feature type="chain" id="PRO_5040782623" evidence="1">
    <location>
        <begin position="22"/>
        <end position="175"/>
    </location>
</feature>
<reference evidence="2" key="1">
    <citation type="submission" date="2022-08" db="EMBL/GenBank/DDBJ databases">
        <authorList>
            <consortium name="DOE Joint Genome Institute"/>
            <person name="Min B."/>
            <person name="Riley R."/>
            <person name="Sierra-Patev S."/>
            <person name="Naranjo-Ortiz M."/>
            <person name="Looney B."/>
            <person name="Konkel Z."/>
            <person name="Slot J.C."/>
            <person name="Sakamoto Y."/>
            <person name="Steenwyk J.L."/>
            <person name="Rokas A."/>
            <person name="Carro J."/>
            <person name="Camarero S."/>
            <person name="Ferreira P."/>
            <person name="Molpeceres G."/>
            <person name="Ruiz-Duenas F.J."/>
            <person name="Serrano A."/>
            <person name="Henrissat B."/>
            <person name="Drula E."/>
            <person name="Hughes K.W."/>
            <person name="Mata J.L."/>
            <person name="Ishikawa N.K."/>
            <person name="Vargas-Isla R."/>
            <person name="Ushijima S."/>
            <person name="Smith C.A."/>
            <person name="Ahrendt S."/>
            <person name="Andreopoulos W."/>
            <person name="He G."/>
            <person name="Labutti K."/>
            <person name="Lipzen A."/>
            <person name="Ng V."/>
            <person name="Sandor L."/>
            <person name="Barry K."/>
            <person name="Martinez A.T."/>
            <person name="Xiao Y."/>
            <person name="Gibbons J.G."/>
            <person name="Terashima K."/>
            <person name="Hibbett D.S."/>
            <person name="Grigoriev I.V."/>
        </authorList>
    </citation>
    <scope>NUCLEOTIDE SEQUENCE</scope>
    <source>
        <strain evidence="2">Sp2 HRB7682 ss15</strain>
    </source>
</reference>
<keyword evidence="1" id="KW-0732">Signal</keyword>
<sequence>MKLLNYYCYLVLSLLTSTVHAAPVTVNVTTDSAHSVLEARMMPAPQRHYMNYHQPVQPVHVPATIIRVAFFVGYAGFPLNPPASSIQPHKVQRGLDRLMARIQELYGVRAYELRILDEFREPDARDIAMDPTHYSSAFFLVVLEGFDGCMSRTPCAFRVWYDEWRDAEMVHYEIV</sequence>
<feature type="signal peptide" evidence="1">
    <location>
        <begin position="1"/>
        <end position="21"/>
    </location>
</feature>
<name>A0A9W9B497_9AGAR</name>
<gene>
    <name evidence="2" type="ORF">C8J55DRAFT_553699</name>
</gene>
<evidence type="ECO:0000256" key="1">
    <source>
        <dbReference type="SAM" id="SignalP"/>
    </source>
</evidence>
<dbReference type="EMBL" id="JANVFS010000001">
    <property type="protein sequence ID" value="KAJ4495948.1"/>
    <property type="molecule type" value="Genomic_DNA"/>
</dbReference>
<reference evidence="2" key="2">
    <citation type="journal article" date="2023" name="Proc. Natl. Acad. Sci. U.S.A.">
        <title>A global phylogenomic analysis of the shiitake genus Lentinula.</title>
        <authorList>
            <person name="Sierra-Patev S."/>
            <person name="Min B."/>
            <person name="Naranjo-Ortiz M."/>
            <person name="Looney B."/>
            <person name="Konkel Z."/>
            <person name="Slot J.C."/>
            <person name="Sakamoto Y."/>
            <person name="Steenwyk J.L."/>
            <person name="Rokas A."/>
            <person name="Carro J."/>
            <person name="Camarero S."/>
            <person name="Ferreira P."/>
            <person name="Molpeceres G."/>
            <person name="Ruiz-Duenas F.J."/>
            <person name="Serrano A."/>
            <person name="Henrissat B."/>
            <person name="Drula E."/>
            <person name="Hughes K.W."/>
            <person name="Mata J.L."/>
            <person name="Ishikawa N.K."/>
            <person name="Vargas-Isla R."/>
            <person name="Ushijima S."/>
            <person name="Smith C.A."/>
            <person name="Donoghue J."/>
            <person name="Ahrendt S."/>
            <person name="Andreopoulos W."/>
            <person name="He G."/>
            <person name="LaButti K."/>
            <person name="Lipzen A."/>
            <person name="Ng V."/>
            <person name="Riley R."/>
            <person name="Sandor L."/>
            <person name="Barry K."/>
            <person name="Martinez A.T."/>
            <person name="Xiao Y."/>
            <person name="Gibbons J.G."/>
            <person name="Terashima K."/>
            <person name="Grigoriev I.V."/>
            <person name="Hibbett D."/>
        </authorList>
    </citation>
    <scope>NUCLEOTIDE SEQUENCE</scope>
    <source>
        <strain evidence="2">Sp2 HRB7682 ss15</strain>
    </source>
</reference>
<comment type="caution">
    <text evidence="2">The sequence shown here is derived from an EMBL/GenBank/DDBJ whole genome shotgun (WGS) entry which is preliminary data.</text>
</comment>
<dbReference type="AlphaFoldDB" id="A0A9W9B497"/>
<dbReference type="Proteomes" id="UP001150238">
    <property type="component" value="Unassembled WGS sequence"/>
</dbReference>
<evidence type="ECO:0000313" key="2">
    <source>
        <dbReference type="EMBL" id="KAJ4495948.1"/>
    </source>
</evidence>
<proteinExistence type="predicted"/>
<protein>
    <submittedName>
        <fullName evidence="2">Uncharacterized protein</fullName>
    </submittedName>
</protein>
<evidence type="ECO:0000313" key="3">
    <source>
        <dbReference type="Proteomes" id="UP001150238"/>
    </source>
</evidence>